<name>V4RMP6_9HYPH</name>
<dbReference type="Proteomes" id="UP000017819">
    <property type="component" value="Unassembled WGS sequence"/>
</dbReference>
<sequence>MYAVVTRVKVMPGTMDELAATFRAMHPSTVEHETEWRSARLLADRDRDLVTIVEIWHSADAYRRYASTPSFLHAMSKLERCFDGAPEVSITEVLADFEHTSAAAQGIAFGPG</sequence>
<evidence type="ECO:0000313" key="3">
    <source>
        <dbReference type="Proteomes" id="UP000017819"/>
    </source>
</evidence>
<evidence type="ECO:0000259" key="1">
    <source>
        <dbReference type="PROSITE" id="PS51725"/>
    </source>
</evidence>
<dbReference type="STRING" id="631454.N177_0768"/>
<evidence type="ECO:0000313" key="2">
    <source>
        <dbReference type="EMBL" id="ESR26549.1"/>
    </source>
</evidence>
<dbReference type="RefSeq" id="WP_023430916.1">
    <property type="nucleotide sequence ID" value="NZ_AWXZ01000014.1"/>
</dbReference>
<dbReference type="Gene3D" id="3.30.70.100">
    <property type="match status" value="1"/>
</dbReference>
<gene>
    <name evidence="2" type="ORF">N177_0768</name>
</gene>
<dbReference type="PROSITE" id="PS51725">
    <property type="entry name" value="ABM"/>
    <property type="match status" value="1"/>
</dbReference>
<accession>V4RMP6</accession>
<feature type="domain" description="ABM" evidence="1">
    <location>
        <begin position="2"/>
        <end position="90"/>
    </location>
</feature>
<dbReference type="Pfam" id="PF03992">
    <property type="entry name" value="ABM"/>
    <property type="match status" value="1"/>
</dbReference>
<proteinExistence type="predicted"/>
<organism evidence="2 3">
    <name type="scientific">Lutibaculum baratangense AMV1</name>
    <dbReference type="NCBI Taxonomy" id="631454"/>
    <lineage>
        <taxon>Bacteria</taxon>
        <taxon>Pseudomonadati</taxon>
        <taxon>Pseudomonadota</taxon>
        <taxon>Alphaproteobacteria</taxon>
        <taxon>Hyphomicrobiales</taxon>
        <taxon>Tepidamorphaceae</taxon>
        <taxon>Lutibaculum</taxon>
    </lineage>
</organism>
<dbReference type="EMBL" id="AWXZ01000014">
    <property type="protein sequence ID" value="ESR26549.1"/>
    <property type="molecule type" value="Genomic_DNA"/>
</dbReference>
<dbReference type="AlphaFoldDB" id="V4RMP6"/>
<comment type="caution">
    <text evidence="2">The sequence shown here is derived from an EMBL/GenBank/DDBJ whole genome shotgun (WGS) entry which is preliminary data.</text>
</comment>
<dbReference type="InterPro" id="IPR007138">
    <property type="entry name" value="ABM_dom"/>
</dbReference>
<keyword evidence="3" id="KW-1185">Reference proteome</keyword>
<reference evidence="2 3" key="1">
    <citation type="journal article" date="2014" name="Genome Announc.">
        <title>Draft Genome Sequence of Lutibaculum baratangense Strain AMV1T, Isolated from a Mud Volcano in Andamans, India.</title>
        <authorList>
            <person name="Singh A."/>
            <person name="Sreenivas A."/>
            <person name="Sathyanarayana Reddy G."/>
            <person name="Pinnaka A.K."/>
            <person name="Shivaji S."/>
        </authorList>
    </citation>
    <scope>NUCLEOTIDE SEQUENCE [LARGE SCALE GENOMIC DNA]</scope>
    <source>
        <strain evidence="2 3">AMV1</strain>
    </source>
</reference>
<dbReference type="SUPFAM" id="SSF54909">
    <property type="entry name" value="Dimeric alpha+beta barrel"/>
    <property type="match status" value="1"/>
</dbReference>
<protein>
    <recommendedName>
        <fullName evidence="1">ABM domain-containing protein</fullName>
    </recommendedName>
</protein>
<dbReference type="InterPro" id="IPR011008">
    <property type="entry name" value="Dimeric_a/b-barrel"/>
</dbReference>